<dbReference type="EMBL" id="LUHQ01000001">
    <property type="protein sequence ID" value="OAP17230.1"/>
    <property type="molecule type" value="Genomic_DNA"/>
</dbReference>
<proteinExistence type="predicted"/>
<dbReference type="Proteomes" id="UP000078284">
    <property type="component" value="Chromosome 1"/>
</dbReference>
<evidence type="ECO:0000313" key="1">
    <source>
        <dbReference type="EMBL" id="OAP17230.1"/>
    </source>
</evidence>
<organism evidence="1 2">
    <name type="scientific">Arabidopsis thaliana</name>
    <name type="common">Mouse-ear cress</name>
    <dbReference type="NCBI Taxonomy" id="3702"/>
    <lineage>
        <taxon>Eukaryota</taxon>
        <taxon>Viridiplantae</taxon>
        <taxon>Streptophyta</taxon>
        <taxon>Embryophyta</taxon>
        <taxon>Tracheophyta</taxon>
        <taxon>Spermatophyta</taxon>
        <taxon>Magnoliopsida</taxon>
        <taxon>eudicotyledons</taxon>
        <taxon>Gunneridae</taxon>
        <taxon>Pentapetalae</taxon>
        <taxon>rosids</taxon>
        <taxon>malvids</taxon>
        <taxon>Brassicales</taxon>
        <taxon>Brassicaceae</taxon>
        <taxon>Camelineae</taxon>
        <taxon>Arabidopsis</taxon>
    </lineage>
</organism>
<name>A0A178WFV6_ARATH</name>
<protein>
    <submittedName>
        <fullName evidence="1">Uncharacterized protein</fullName>
    </submittedName>
</protein>
<accession>A0A178WFV6</accession>
<reference evidence="2" key="1">
    <citation type="journal article" date="2016" name="Proc. Natl. Acad. Sci. U.S.A.">
        <title>Chromosome-level assembly of Arabidopsis thaliana Ler reveals the extent of translocation and inversion polymorphisms.</title>
        <authorList>
            <person name="Zapata L."/>
            <person name="Ding J."/>
            <person name="Willing E.M."/>
            <person name="Hartwig B."/>
            <person name="Bezdan D."/>
            <person name="Jiao W.B."/>
            <person name="Patel V."/>
            <person name="Velikkakam James G."/>
            <person name="Koornneef M."/>
            <person name="Ossowski S."/>
            <person name="Schneeberger K."/>
        </authorList>
    </citation>
    <scope>NUCLEOTIDE SEQUENCE [LARGE SCALE GENOMIC DNA]</scope>
    <source>
        <strain evidence="2">cv. Landsberg erecta</strain>
    </source>
</reference>
<dbReference type="AlphaFoldDB" id="A0A178WFV6"/>
<comment type="caution">
    <text evidence="1">The sequence shown here is derived from an EMBL/GenBank/DDBJ whole genome shotgun (WGS) entry which is preliminary data.</text>
</comment>
<evidence type="ECO:0000313" key="2">
    <source>
        <dbReference type="Proteomes" id="UP000078284"/>
    </source>
</evidence>
<gene>
    <name evidence="1" type="ordered locus">AXX17_At1g07620</name>
</gene>
<sequence>MFVIWQTNPHHSFIPYFIHPSRFTLLRYLRALPKSPER</sequence>